<feature type="repeat" description="WD" evidence="5">
    <location>
        <begin position="173"/>
        <end position="214"/>
    </location>
</feature>
<dbReference type="PROSITE" id="PS50294">
    <property type="entry name" value="WD_REPEATS_REGION"/>
    <property type="match status" value="2"/>
</dbReference>
<protein>
    <recommendedName>
        <fullName evidence="8">Proteasomal ATPase-associated factor 1</fullName>
    </recommendedName>
</protein>
<dbReference type="InterPro" id="IPR051179">
    <property type="entry name" value="WD_repeat_multifunction"/>
</dbReference>
<dbReference type="SMART" id="SM00320">
    <property type="entry name" value="WD40"/>
    <property type="match status" value="5"/>
</dbReference>
<dbReference type="InterPro" id="IPR001680">
    <property type="entry name" value="WD40_rpt"/>
</dbReference>
<keyword evidence="3" id="KW-0647">Proteasome</keyword>
<accession>A0ABN8I8W7</accession>
<evidence type="ECO:0008006" key="8">
    <source>
        <dbReference type="Google" id="ProtNLM"/>
    </source>
</evidence>
<dbReference type="Proteomes" id="UP000837857">
    <property type="component" value="Chromosome 2"/>
</dbReference>
<dbReference type="InterPro" id="IPR015943">
    <property type="entry name" value="WD40/YVTN_repeat-like_dom_sf"/>
</dbReference>
<dbReference type="InterPro" id="IPR019775">
    <property type="entry name" value="WD40_repeat_CS"/>
</dbReference>
<feature type="repeat" description="WD" evidence="5">
    <location>
        <begin position="131"/>
        <end position="172"/>
    </location>
</feature>
<keyword evidence="1 5" id="KW-0853">WD repeat</keyword>
<evidence type="ECO:0000256" key="4">
    <source>
        <dbReference type="ARBA" id="ARBA00038321"/>
    </source>
</evidence>
<dbReference type="PANTHER" id="PTHR19857">
    <property type="entry name" value="MITOCHONDRIAL DIVISION PROTEIN 1-RELATED"/>
    <property type="match status" value="1"/>
</dbReference>
<evidence type="ECO:0000256" key="3">
    <source>
        <dbReference type="ARBA" id="ARBA00022942"/>
    </source>
</evidence>
<dbReference type="PROSITE" id="PS50082">
    <property type="entry name" value="WD_REPEATS_2"/>
    <property type="match status" value="2"/>
</dbReference>
<feature type="non-terminal residue" evidence="6">
    <location>
        <position position="394"/>
    </location>
</feature>
<dbReference type="PROSITE" id="PS00678">
    <property type="entry name" value="WD_REPEATS_1"/>
    <property type="match status" value="1"/>
</dbReference>
<evidence type="ECO:0000313" key="6">
    <source>
        <dbReference type="EMBL" id="CAH2050692.1"/>
    </source>
</evidence>
<dbReference type="Gene3D" id="2.130.10.10">
    <property type="entry name" value="YVTN repeat-like/Quinoprotein amine dehydrogenase"/>
    <property type="match status" value="2"/>
</dbReference>
<dbReference type="PANTHER" id="PTHR19857:SF19">
    <property type="entry name" value="26S PROTEASOME REGULATORY SUBUNIT RPN14"/>
    <property type="match status" value="1"/>
</dbReference>
<dbReference type="EMBL" id="OW152814">
    <property type="protein sequence ID" value="CAH2050692.1"/>
    <property type="molecule type" value="Genomic_DNA"/>
</dbReference>
<dbReference type="SUPFAM" id="SSF50978">
    <property type="entry name" value="WD40 repeat-like"/>
    <property type="match status" value="1"/>
</dbReference>
<comment type="similarity">
    <text evidence="4">Belongs to the WD repeat PAAF1/RPN14 family.</text>
</comment>
<gene>
    <name evidence="6" type="ORF">IPOD504_LOCUS7611</name>
</gene>
<keyword evidence="2" id="KW-0677">Repeat</keyword>
<reference evidence="6" key="1">
    <citation type="submission" date="2022-03" db="EMBL/GenBank/DDBJ databases">
        <authorList>
            <person name="Martin H S."/>
        </authorList>
    </citation>
    <scope>NUCLEOTIDE SEQUENCE</scope>
</reference>
<evidence type="ECO:0000313" key="7">
    <source>
        <dbReference type="Proteomes" id="UP000837857"/>
    </source>
</evidence>
<sequence length="394" mass="43052">MSNILPFVTIQCDWIDFIRLPHKQIWISFKYVGRGSTHDIIKTVLDKTEGKIQVVCPDSFQYISQSNLSLVLKHLSSGLKVAFVAPTKTHTIHKHGILSVSCGENALAATSCEGDKLLVWDTRTDEVLLDLKGHGGPVYKCRLFPSNIVLISAGADGSSKIWSAESGINPVTLVGHKMSLTDISIIEKGRNVITVSKDGSAKLWDVGESRCIANVIEGHGIINCCTIATTIEEVSVSDNREIGTGNKLLIVGCESGLIVCAHIAKRNERYQKALDSAVNVCIIIDSIIVAGCSNGKIFFMKLQDGSIVKELYESASPVLSLATLTNQMFVVGRQDGTCTVLSLQETHTAIRVQLTGSDCDGIRDIAFNGKWILTACRDRNIRKYDYNQVTVHFK</sequence>
<keyword evidence="7" id="KW-1185">Reference proteome</keyword>
<organism evidence="6 7">
    <name type="scientific">Iphiclides podalirius</name>
    <name type="common">scarce swallowtail</name>
    <dbReference type="NCBI Taxonomy" id="110791"/>
    <lineage>
        <taxon>Eukaryota</taxon>
        <taxon>Metazoa</taxon>
        <taxon>Ecdysozoa</taxon>
        <taxon>Arthropoda</taxon>
        <taxon>Hexapoda</taxon>
        <taxon>Insecta</taxon>
        <taxon>Pterygota</taxon>
        <taxon>Neoptera</taxon>
        <taxon>Endopterygota</taxon>
        <taxon>Lepidoptera</taxon>
        <taxon>Glossata</taxon>
        <taxon>Ditrysia</taxon>
        <taxon>Papilionoidea</taxon>
        <taxon>Papilionidae</taxon>
        <taxon>Papilioninae</taxon>
        <taxon>Iphiclides</taxon>
    </lineage>
</organism>
<dbReference type="Pfam" id="PF00400">
    <property type="entry name" value="WD40"/>
    <property type="match status" value="3"/>
</dbReference>
<evidence type="ECO:0000256" key="1">
    <source>
        <dbReference type="ARBA" id="ARBA00022574"/>
    </source>
</evidence>
<proteinExistence type="inferred from homology"/>
<dbReference type="InterPro" id="IPR036322">
    <property type="entry name" value="WD40_repeat_dom_sf"/>
</dbReference>
<evidence type="ECO:0000256" key="5">
    <source>
        <dbReference type="PROSITE-ProRule" id="PRU00221"/>
    </source>
</evidence>
<name>A0ABN8I8W7_9NEOP</name>
<evidence type="ECO:0000256" key="2">
    <source>
        <dbReference type="ARBA" id="ARBA00022737"/>
    </source>
</evidence>